<organism evidence="2 3">
    <name type="scientific">Fonsecaea monophora</name>
    <dbReference type="NCBI Taxonomy" id="254056"/>
    <lineage>
        <taxon>Eukaryota</taxon>
        <taxon>Fungi</taxon>
        <taxon>Dikarya</taxon>
        <taxon>Ascomycota</taxon>
        <taxon>Pezizomycotina</taxon>
        <taxon>Eurotiomycetes</taxon>
        <taxon>Chaetothyriomycetidae</taxon>
        <taxon>Chaetothyriales</taxon>
        <taxon>Herpotrichiellaceae</taxon>
        <taxon>Fonsecaea</taxon>
    </lineage>
</organism>
<evidence type="ECO:0000313" key="3">
    <source>
        <dbReference type="Proteomes" id="UP000077002"/>
    </source>
</evidence>
<name>A0A177EQ76_9EURO</name>
<dbReference type="RefSeq" id="XP_022505738.1">
    <property type="nucleotide sequence ID" value="XM_022661953.1"/>
</dbReference>
<proteinExistence type="predicted"/>
<dbReference type="AlphaFoldDB" id="A0A177EQ76"/>
<dbReference type="OrthoDB" id="10456573at2759"/>
<dbReference type="EMBL" id="LVKK01000234">
    <property type="protein sequence ID" value="OAG33786.1"/>
    <property type="molecule type" value="Genomic_DNA"/>
</dbReference>
<dbReference type="GeneID" id="34607180"/>
<protein>
    <submittedName>
        <fullName evidence="2">Uncharacterized protein</fullName>
    </submittedName>
</protein>
<accession>A0A177EQ76</accession>
<reference evidence="2 3" key="1">
    <citation type="submission" date="2016-03" db="EMBL/GenBank/DDBJ databases">
        <title>Draft genome sequence of the Fonsecaea monophora CBS 269.37.</title>
        <authorList>
            <person name="Bombassaro A."/>
            <person name="Vinicius W.A."/>
            <person name="De Hoog S."/>
            <person name="Sun J."/>
            <person name="Souza E.M."/>
            <person name="Raittz R.T."/>
            <person name="Costa F."/>
            <person name="Leao A.C."/>
            <person name="Tadra-Sfeir M.Z."/>
            <person name="Baura V."/>
            <person name="Balsanelli E."/>
            <person name="Pedrosa F.O."/>
            <person name="Moreno L.F."/>
            <person name="Steffens M.B."/>
            <person name="Xi L."/>
            <person name="Bocca A.L."/>
            <person name="Felipe M.S."/>
            <person name="Teixeira M."/>
            <person name="Telles Filho F.Q."/>
            <person name="Azevedo C.M."/>
            <person name="Gomes R."/>
            <person name="Vicente V.A."/>
        </authorList>
    </citation>
    <scope>NUCLEOTIDE SEQUENCE [LARGE SCALE GENOMIC DNA]</scope>
    <source>
        <strain evidence="2 3">CBS 269.37</strain>
    </source>
</reference>
<dbReference type="Proteomes" id="UP000077002">
    <property type="component" value="Unassembled WGS sequence"/>
</dbReference>
<comment type="caution">
    <text evidence="2">The sequence shown here is derived from an EMBL/GenBank/DDBJ whole genome shotgun (WGS) entry which is preliminary data.</text>
</comment>
<feature type="region of interest" description="Disordered" evidence="1">
    <location>
        <begin position="66"/>
        <end position="96"/>
    </location>
</feature>
<keyword evidence="3" id="KW-1185">Reference proteome</keyword>
<evidence type="ECO:0000313" key="2">
    <source>
        <dbReference type="EMBL" id="OAG33786.1"/>
    </source>
</evidence>
<gene>
    <name evidence="2" type="ORF">AYO21_12123</name>
</gene>
<feature type="compositionally biased region" description="Low complexity" evidence="1">
    <location>
        <begin position="71"/>
        <end position="88"/>
    </location>
</feature>
<evidence type="ECO:0000256" key="1">
    <source>
        <dbReference type="SAM" id="MobiDB-lite"/>
    </source>
</evidence>
<sequence>MADIDRASMLFAIFSRAYEVFGEDNDDWMLIQDLLKMGPEATDEAFEELLKDQGLRLDGHMLEIIEIEPRTPGTDDSPSSPPASSAGPDEQSYVGKRPPDTMVLVLAWTHLFSNIELDFQKMGEIFGVSESEVTDFKIYFKEMGIDIPRDS</sequence>